<dbReference type="AlphaFoldDB" id="A0A4Q0XXH3"/>
<protein>
    <recommendedName>
        <fullName evidence="2">histidine kinase</fullName>
        <ecNumber evidence="2">2.7.13.3</ecNumber>
    </recommendedName>
</protein>
<evidence type="ECO:0000256" key="6">
    <source>
        <dbReference type="ARBA" id="ARBA00022777"/>
    </source>
</evidence>
<feature type="domain" description="Response regulatory" evidence="11">
    <location>
        <begin position="5"/>
        <end position="119"/>
    </location>
</feature>
<dbReference type="PROSITE" id="PS50112">
    <property type="entry name" value="PAS"/>
    <property type="match status" value="1"/>
</dbReference>
<proteinExistence type="predicted"/>
<accession>A0A4Q0XXH3</accession>
<dbReference type="PROSITE" id="PS50109">
    <property type="entry name" value="HIS_KIN"/>
    <property type="match status" value="1"/>
</dbReference>
<evidence type="ECO:0000256" key="7">
    <source>
        <dbReference type="ARBA" id="ARBA00022840"/>
    </source>
</evidence>
<name>A0A4Q0XXH3_9BACT</name>
<evidence type="ECO:0000256" key="9">
    <source>
        <dbReference type="PROSITE-ProRule" id="PRU00169"/>
    </source>
</evidence>
<dbReference type="CDD" id="cd00130">
    <property type="entry name" value="PAS"/>
    <property type="match status" value="1"/>
</dbReference>
<dbReference type="PROSITE" id="PS50110">
    <property type="entry name" value="RESPONSE_REGULATORY"/>
    <property type="match status" value="1"/>
</dbReference>
<keyword evidence="3 9" id="KW-0597">Phosphoprotein</keyword>
<dbReference type="NCBIfam" id="TIGR00229">
    <property type="entry name" value="sensory_box"/>
    <property type="match status" value="1"/>
</dbReference>
<dbReference type="Pfam" id="PF02518">
    <property type="entry name" value="HATPase_c"/>
    <property type="match status" value="1"/>
</dbReference>
<dbReference type="EMBL" id="PDKN01000001">
    <property type="protein sequence ID" value="RXJ60671.1"/>
    <property type="molecule type" value="Genomic_DNA"/>
</dbReference>
<dbReference type="SMART" id="SM00448">
    <property type="entry name" value="REC"/>
    <property type="match status" value="1"/>
</dbReference>
<feature type="domain" description="Histidine kinase" evidence="10">
    <location>
        <begin position="274"/>
        <end position="497"/>
    </location>
</feature>
<keyword evidence="6" id="KW-0418">Kinase</keyword>
<keyword evidence="8" id="KW-0902">Two-component regulatory system</keyword>
<keyword evidence="4" id="KW-0808">Transferase</keyword>
<dbReference type="Pfam" id="PF13426">
    <property type="entry name" value="PAS_9"/>
    <property type="match status" value="1"/>
</dbReference>
<evidence type="ECO:0000256" key="1">
    <source>
        <dbReference type="ARBA" id="ARBA00000085"/>
    </source>
</evidence>
<evidence type="ECO:0000259" key="10">
    <source>
        <dbReference type="PROSITE" id="PS50109"/>
    </source>
</evidence>
<dbReference type="PROSITE" id="PS50113">
    <property type="entry name" value="PAC"/>
    <property type="match status" value="1"/>
</dbReference>
<dbReference type="InterPro" id="IPR000014">
    <property type="entry name" value="PAS"/>
</dbReference>
<evidence type="ECO:0000313" key="15">
    <source>
        <dbReference type="Proteomes" id="UP000290657"/>
    </source>
</evidence>
<evidence type="ECO:0000256" key="3">
    <source>
        <dbReference type="ARBA" id="ARBA00022553"/>
    </source>
</evidence>
<dbReference type="EC" id="2.7.13.3" evidence="2"/>
<dbReference type="Gene3D" id="1.10.287.130">
    <property type="match status" value="1"/>
</dbReference>
<dbReference type="SUPFAM" id="SSF47384">
    <property type="entry name" value="Homodimeric domain of signal transducing histidine kinase"/>
    <property type="match status" value="1"/>
</dbReference>
<evidence type="ECO:0000256" key="8">
    <source>
        <dbReference type="ARBA" id="ARBA00023012"/>
    </source>
</evidence>
<dbReference type="InterPro" id="IPR011006">
    <property type="entry name" value="CheY-like_superfamily"/>
</dbReference>
<evidence type="ECO:0000256" key="4">
    <source>
        <dbReference type="ARBA" id="ARBA00022679"/>
    </source>
</evidence>
<dbReference type="SMART" id="SM00091">
    <property type="entry name" value="PAS"/>
    <property type="match status" value="1"/>
</dbReference>
<dbReference type="OrthoDB" id="9805967at2"/>
<dbReference type="PANTHER" id="PTHR43065:SF10">
    <property type="entry name" value="PEROXIDE STRESS-ACTIVATED HISTIDINE KINASE MAK3"/>
    <property type="match status" value="1"/>
</dbReference>
<feature type="domain" description="PAS" evidence="12">
    <location>
        <begin position="145"/>
        <end position="200"/>
    </location>
</feature>
<organism evidence="14 15">
    <name type="scientific">Candidatus Marinarcus aquaticus</name>
    <dbReference type="NCBI Taxonomy" id="2044504"/>
    <lineage>
        <taxon>Bacteria</taxon>
        <taxon>Pseudomonadati</taxon>
        <taxon>Campylobacterota</taxon>
        <taxon>Epsilonproteobacteria</taxon>
        <taxon>Campylobacterales</taxon>
        <taxon>Arcobacteraceae</taxon>
        <taxon>Candidatus Marinarcus</taxon>
    </lineage>
</organism>
<dbReference type="InterPro" id="IPR000700">
    <property type="entry name" value="PAS-assoc_C"/>
</dbReference>
<dbReference type="GO" id="GO:0005524">
    <property type="term" value="F:ATP binding"/>
    <property type="evidence" value="ECO:0007669"/>
    <property type="project" value="UniProtKB-KW"/>
</dbReference>
<dbReference type="Proteomes" id="UP000290657">
    <property type="component" value="Unassembled WGS sequence"/>
</dbReference>
<dbReference type="SUPFAM" id="SSF55874">
    <property type="entry name" value="ATPase domain of HSP90 chaperone/DNA topoisomerase II/histidine kinase"/>
    <property type="match status" value="1"/>
</dbReference>
<gene>
    <name evidence="14" type="ORF">CRV04_01270</name>
</gene>
<evidence type="ECO:0000259" key="11">
    <source>
        <dbReference type="PROSITE" id="PS50110"/>
    </source>
</evidence>
<dbReference type="InterPro" id="IPR005467">
    <property type="entry name" value="His_kinase_dom"/>
</dbReference>
<dbReference type="RefSeq" id="WP_128994805.1">
    <property type="nucleotide sequence ID" value="NZ_PDKN01000001.1"/>
</dbReference>
<reference evidence="14 15" key="1">
    <citation type="submission" date="2017-10" db="EMBL/GenBank/DDBJ databases">
        <title>Genomics of the genus Arcobacter.</title>
        <authorList>
            <person name="Perez-Cataluna A."/>
            <person name="Figueras M.J."/>
        </authorList>
    </citation>
    <scope>NUCLEOTIDE SEQUENCE [LARGE SCALE GENOMIC DNA]</scope>
    <source>
        <strain evidence="14 15">CECT 8987</strain>
    </source>
</reference>
<evidence type="ECO:0000259" key="12">
    <source>
        <dbReference type="PROSITE" id="PS50112"/>
    </source>
</evidence>
<dbReference type="InterPro" id="IPR001789">
    <property type="entry name" value="Sig_transdc_resp-reg_receiver"/>
</dbReference>
<dbReference type="InterPro" id="IPR036890">
    <property type="entry name" value="HATPase_C_sf"/>
</dbReference>
<comment type="caution">
    <text evidence="14">The sequence shown here is derived from an EMBL/GenBank/DDBJ whole genome shotgun (WGS) entry which is preliminary data.</text>
</comment>
<dbReference type="InterPro" id="IPR004358">
    <property type="entry name" value="Sig_transdc_His_kin-like_C"/>
</dbReference>
<dbReference type="PANTHER" id="PTHR43065">
    <property type="entry name" value="SENSOR HISTIDINE KINASE"/>
    <property type="match status" value="1"/>
</dbReference>
<dbReference type="InterPro" id="IPR003661">
    <property type="entry name" value="HisK_dim/P_dom"/>
</dbReference>
<dbReference type="Pfam" id="PF00512">
    <property type="entry name" value="HisKA"/>
    <property type="match status" value="1"/>
</dbReference>
<dbReference type="PRINTS" id="PR00344">
    <property type="entry name" value="BCTRLSENSOR"/>
</dbReference>
<dbReference type="Gene3D" id="3.30.565.10">
    <property type="entry name" value="Histidine kinase-like ATPase, C-terminal domain"/>
    <property type="match status" value="1"/>
</dbReference>
<evidence type="ECO:0000256" key="5">
    <source>
        <dbReference type="ARBA" id="ARBA00022741"/>
    </source>
</evidence>
<dbReference type="SMART" id="SM00387">
    <property type="entry name" value="HATPase_c"/>
    <property type="match status" value="1"/>
</dbReference>
<dbReference type="Gene3D" id="3.40.50.2300">
    <property type="match status" value="1"/>
</dbReference>
<keyword evidence="15" id="KW-1185">Reference proteome</keyword>
<dbReference type="InterPro" id="IPR003594">
    <property type="entry name" value="HATPase_dom"/>
</dbReference>
<keyword evidence="7" id="KW-0067">ATP-binding</keyword>
<dbReference type="SUPFAM" id="SSF52172">
    <property type="entry name" value="CheY-like"/>
    <property type="match status" value="1"/>
</dbReference>
<sequence length="501" mass="57806">MLDAKLIIVEDEETLLNRLMTILKREIKEVEGFSSPKALLQSESYKNAHFILTDINMPEISGVELLKQVKKANQSIICIIASAFSDPQYFQEAIETKVDKFLIKPINTEELIAELKERFALKQEQDENKQLLEEYKAIIDDNNCVYKLSLDGTITYINEKFLTLCGYTKEEVLGQPYTIIGSKENQSAYESIWKNLLEKKSWSGVIAHEKKDGSTFYTQTNIYPLWDYQGKIKEVISIKTDITKIRQMQSELDTKERLSLMQSKMATMGEMLANIAHQWRQPLNTITMCSTSIQVSNEMNMLQIDDEFTHMINSINDAAEYMNQTITDFQNYFKPNKNKTCFYVENVFEKAYKLLSVQMTSNTIRLIKNIEKVQLCSYENELLQVLVNILKNALDQLHHINMQRYIFVDVFQDKEGCVLIKIKDNAGGIDNTIIEKIFDAYFTTKEADKGTGLGLHMSKDIVQKHLHGELNVKNIEFVYEHDACKGAEFTLKLKSIEEESP</sequence>
<dbReference type="CDD" id="cd00082">
    <property type="entry name" value="HisKA"/>
    <property type="match status" value="1"/>
</dbReference>
<dbReference type="InterPro" id="IPR035965">
    <property type="entry name" value="PAS-like_dom_sf"/>
</dbReference>
<evidence type="ECO:0000259" key="13">
    <source>
        <dbReference type="PROSITE" id="PS50113"/>
    </source>
</evidence>
<evidence type="ECO:0000313" key="14">
    <source>
        <dbReference type="EMBL" id="RXJ60671.1"/>
    </source>
</evidence>
<keyword evidence="5" id="KW-0547">Nucleotide-binding</keyword>
<dbReference type="GO" id="GO:0000155">
    <property type="term" value="F:phosphorelay sensor kinase activity"/>
    <property type="evidence" value="ECO:0007669"/>
    <property type="project" value="InterPro"/>
</dbReference>
<feature type="domain" description="PAC" evidence="13">
    <location>
        <begin position="200"/>
        <end position="254"/>
    </location>
</feature>
<dbReference type="SUPFAM" id="SSF55785">
    <property type="entry name" value="PYP-like sensor domain (PAS domain)"/>
    <property type="match status" value="1"/>
</dbReference>
<dbReference type="Pfam" id="PF00072">
    <property type="entry name" value="Response_reg"/>
    <property type="match status" value="1"/>
</dbReference>
<dbReference type="InterPro" id="IPR036097">
    <property type="entry name" value="HisK_dim/P_sf"/>
</dbReference>
<feature type="modified residue" description="4-aspartylphosphate" evidence="9">
    <location>
        <position position="54"/>
    </location>
</feature>
<evidence type="ECO:0000256" key="2">
    <source>
        <dbReference type="ARBA" id="ARBA00012438"/>
    </source>
</evidence>
<comment type="catalytic activity">
    <reaction evidence="1">
        <text>ATP + protein L-histidine = ADP + protein N-phospho-L-histidine.</text>
        <dbReference type="EC" id="2.7.13.3"/>
    </reaction>
</comment>
<dbReference type="Gene3D" id="3.30.450.20">
    <property type="entry name" value="PAS domain"/>
    <property type="match status" value="1"/>
</dbReference>